<accession>A0A9P1J0R1</accession>
<dbReference type="Proteomes" id="UP001152747">
    <property type="component" value="Unassembled WGS sequence"/>
</dbReference>
<sequence>MAEWLKSVGTVVSYFFSGDNSTTKKVEVPQKPKEDETEENDFGFEHLDLEERMEQKRKLEQERKQREELARQDFTRRLRFEFKPRLDNNN</sequence>
<dbReference type="AlphaFoldDB" id="A0A9P1J0R1"/>
<gene>
    <name evidence="2" type="ORF">CAMP_LOCUS18628</name>
</gene>
<evidence type="ECO:0000313" key="3">
    <source>
        <dbReference type="Proteomes" id="UP001152747"/>
    </source>
</evidence>
<feature type="region of interest" description="Disordered" evidence="1">
    <location>
        <begin position="20"/>
        <end position="47"/>
    </location>
</feature>
<organism evidence="2 3">
    <name type="scientific">Caenorhabditis angaria</name>
    <dbReference type="NCBI Taxonomy" id="860376"/>
    <lineage>
        <taxon>Eukaryota</taxon>
        <taxon>Metazoa</taxon>
        <taxon>Ecdysozoa</taxon>
        <taxon>Nematoda</taxon>
        <taxon>Chromadorea</taxon>
        <taxon>Rhabditida</taxon>
        <taxon>Rhabditina</taxon>
        <taxon>Rhabditomorpha</taxon>
        <taxon>Rhabditoidea</taxon>
        <taxon>Rhabditidae</taxon>
        <taxon>Peloderinae</taxon>
        <taxon>Caenorhabditis</taxon>
    </lineage>
</organism>
<protein>
    <submittedName>
        <fullName evidence="2">Uncharacterized protein</fullName>
    </submittedName>
</protein>
<comment type="caution">
    <text evidence="2">The sequence shown here is derived from an EMBL/GenBank/DDBJ whole genome shotgun (WGS) entry which is preliminary data.</text>
</comment>
<name>A0A9P1J0R1_9PELO</name>
<evidence type="ECO:0000313" key="2">
    <source>
        <dbReference type="EMBL" id="CAI5455991.1"/>
    </source>
</evidence>
<feature type="compositionally biased region" description="Basic and acidic residues" evidence="1">
    <location>
        <begin position="22"/>
        <end position="34"/>
    </location>
</feature>
<dbReference type="EMBL" id="CANHGI010000006">
    <property type="protein sequence ID" value="CAI5455991.1"/>
    <property type="molecule type" value="Genomic_DNA"/>
</dbReference>
<evidence type="ECO:0000256" key="1">
    <source>
        <dbReference type="SAM" id="MobiDB-lite"/>
    </source>
</evidence>
<keyword evidence="3" id="KW-1185">Reference proteome</keyword>
<proteinExistence type="predicted"/>
<reference evidence="2" key="1">
    <citation type="submission" date="2022-11" db="EMBL/GenBank/DDBJ databases">
        <authorList>
            <person name="Kikuchi T."/>
        </authorList>
    </citation>
    <scope>NUCLEOTIDE SEQUENCE</scope>
    <source>
        <strain evidence="2">PS1010</strain>
    </source>
</reference>